<proteinExistence type="predicted"/>
<protein>
    <recommendedName>
        <fullName evidence="2">Tail tape measure protein</fullName>
    </recommendedName>
</protein>
<evidence type="ECO:0000313" key="1">
    <source>
        <dbReference type="EMBL" id="AKH46256.1"/>
    </source>
</evidence>
<evidence type="ECO:0008006" key="2">
    <source>
        <dbReference type="Google" id="ProtNLM"/>
    </source>
</evidence>
<reference evidence="1" key="1">
    <citation type="journal article" date="2015" name="Front. Microbiol.">
        <title>Combining genomic sequencing methods to explore viral diversity and reveal potential virus-host interactions.</title>
        <authorList>
            <person name="Chow C.E."/>
            <person name="Winget D.M."/>
            <person name="White R.A.III."/>
            <person name="Hallam S.J."/>
            <person name="Suttle C.A."/>
        </authorList>
    </citation>
    <scope>NUCLEOTIDE SEQUENCE</scope>
    <source>
        <strain evidence="1">Anoxic3_5</strain>
    </source>
</reference>
<dbReference type="EMBL" id="KR029580">
    <property type="protein sequence ID" value="AKH46256.1"/>
    <property type="molecule type" value="Genomic_DNA"/>
</dbReference>
<name>A0A0F7L5I3_9VIRU</name>
<reference evidence="1" key="2">
    <citation type="submission" date="2015-03" db="EMBL/GenBank/DDBJ databases">
        <authorList>
            <person name="Chow C.-E.T."/>
            <person name="Winget D.M."/>
            <person name="White R.A.III."/>
            <person name="Hallam S.J."/>
            <person name="Suttle C.A."/>
        </authorList>
    </citation>
    <scope>NUCLEOTIDE SEQUENCE</scope>
    <source>
        <strain evidence="1">Anoxic3_5</strain>
    </source>
</reference>
<organism evidence="1">
    <name type="scientific">uncultured marine virus</name>
    <dbReference type="NCBI Taxonomy" id="186617"/>
    <lineage>
        <taxon>Viruses</taxon>
        <taxon>environmental samples</taxon>
    </lineage>
</organism>
<sequence>MAESNVFVRFGADIGPLKKGVDDGVTSLKKIGKTSIDVAKNIAGVTAAAAAASGAMVAMASNSAKNARELRTFAQLSNTTVKEFQAIALGAKSVGIENEKLADIFKDTQDKIGDFVANGGGPLTDFFDNIGPKVGVASDAFKGLSGPDALGLYVESLEKANLSQSEMIFYMEAIASDSSQLLPLLKNNAQGMGDIAKRANDLGLSLSDIDIKQLDNMQKTLDIVGASAGTLVDKFSVELAPIIDALAESVLDWGESFGGVNSIVESTVDGIVSGIGYAANTIRGFEVIIEGLKLAFSGASVAVNVFATKSVEMIDKTINDAKEGINSLITLANNVPGVNLDKLVIGKGALAESMRASLEAAKSELATQASQLNELMLKPLPSQEIEARLESIREKNKLEIEAEIEKQDQLAAIAQQSRESEKEKERTFGQAMADIKSSWGDQQTSAVGQMFSDLATLTQSGNKRMFEIGKAAARVNTVISTYEGAQKAYTSLAGIPVVGPALGAAAAAAAIAAGGIRLQAINSTSFGGGGSVSSAGSAGGGSAAAATAAAPQAPEQNRTVRIEGFDSGQLFTGDQLNNLAEKLVELQDDGFKLVV</sequence>
<accession>A0A0F7L5I3</accession>